<dbReference type="PROSITE" id="PS50801">
    <property type="entry name" value="STAS"/>
    <property type="match status" value="1"/>
</dbReference>
<name>A0ABM2WJX7_MESAU</name>
<dbReference type="Pfam" id="PF01740">
    <property type="entry name" value="STAS"/>
    <property type="match status" value="1"/>
</dbReference>
<dbReference type="Pfam" id="PF00916">
    <property type="entry name" value="Sulfate_transp"/>
    <property type="match status" value="1"/>
</dbReference>
<evidence type="ECO:0000256" key="6">
    <source>
        <dbReference type="SAM" id="Phobius"/>
    </source>
</evidence>
<organism evidence="8 9">
    <name type="scientific">Mesocricetus auratus</name>
    <name type="common">Golden hamster</name>
    <dbReference type="NCBI Taxonomy" id="10036"/>
    <lineage>
        <taxon>Eukaryota</taxon>
        <taxon>Metazoa</taxon>
        <taxon>Chordata</taxon>
        <taxon>Craniata</taxon>
        <taxon>Vertebrata</taxon>
        <taxon>Euteleostomi</taxon>
        <taxon>Mammalia</taxon>
        <taxon>Eutheria</taxon>
        <taxon>Euarchontoglires</taxon>
        <taxon>Glires</taxon>
        <taxon>Rodentia</taxon>
        <taxon>Myomorpha</taxon>
        <taxon>Muroidea</taxon>
        <taxon>Cricetidae</taxon>
        <taxon>Cricetinae</taxon>
        <taxon>Mesocricetus</taxon>
    </lineage>
</organism>
<dbReference type="RefSeq" id="XP_040591130.1">
    <property type="nucleotide sequence ID" value="XM_040735196.1"/>
</dbReference>
<feature type="transmembrane region" description="Helical" evidence="6">
    <location>
        <begin position="231"/>
        <end position="248"/>
    </location>
</feature>
<keyword evidence="3 6" id="KW-1133">Transmembrane helix</keyword>
<evidence type="ECO:0000313" key="8">
    <source>
        <dbReference type="Proteomes" id="UP000886700"/>
    </source>
</evidence>
<evidence type="ECO:0000256" key="4">
    <source>
        <dbReference type="ARBA" id="ARBA00023136"/>
    </source>
</evidence>
<reference evidence="9" key="1">
    <citation type="submission" date="2025-08" db="UniProtKB">
        <authorList>
            <consortium name="RefSeq"/>
        </authorList>
    </citation>
    <scope>IDENTIFICATION</scope>
    <source>
        <tissue evidence="9">Liver</tissue>
    </source>
</reference>
<dbReference type="PANTHER" id="PTHR11814">
    <property type="entry name" value="SULFATE TRANSPORTER"/>
    <property type="match status" value="1"/>
</dbReference>
<feature type="transmembrane region" description="Helical" evidence="6">
    <location>
        <begin position="268"/>
        <end position="293"/>
    </location>
</feature>
<dbReference type="PROSITE" id="PS01130">
    <property type="entry name" value="SLC26A"/>
    <property type="match status" value="1"/>
</dbReference>
<feature type="transmembrane region" description="Helical" evidence="6">
    <location>
        <begin position="127"/>
        <end position="147"/>
    </location>
</feature>
<evidence type="ECO:0000256" key="1">
    <source>
        <dbReference type="ARBA" id="ARBA00004141"/>
    </source>
</evidence>
<gene>
    <name evidence="9" type="primary">Slc26a5</name>
</gene>
<dbReference type="InterPro" id="IPR011547">
    <property type="entry name" value="SLC26A/SulP_dom"/>
</dbReference>
<sequence>MLAAVPPVFGLYSSFYPVIMYCFFGTSRHISIGPFAVISLMIGGVAVRLVPDDIVIPGGVNATNGTEARDALRVKVAMSVTLLSGIIQVVMGTGISAGFNLQESYSVDVVGTLPLGLLPPANPDTSLFHLVYVDAIAIAIVGFSVTISMAKTLANKHGYQVDGNQELIALGICNSIGSLFQTFSISCSLSRSLVQEGTGGKTQLAGCLASLMILLVILATGFLFESLPQAVLSAIVIVNLKGMFMQFSDLPFFWRTSKIELTIWLTTFVSSLFLGLDYGLITAVIIALLTVIYRTQSPSYKVLGQLPDTDVYIDIDAYEEVKEIPGIKIFQINAPIYYANSDLYSNALKRKTGVNPALIMGARRKALRKYAKEVGNAGVTNAAVVKADAEMDGEDVKKPEEDDEVKYPPIVIKTTFPEEMQRFMPQGENVHTVILDFTQVNFIDSVGVKTLAGIVKEYGDVGIYVYLAGCSPQVVNDLTRNRFFENPTLKELLFHSIHDAVLGSQVREAMAEQETSAPPPQDDMEPNATATPEA</sequence>
<dbReference type="Proteomes" id="UP000886700">
    <property type="component" value="Unplaced"/>
</dbReference>
<evidence type="ECO:0000256" key="3">
    <source>
        <dbReference type="ARBA" id="ARBA00022989"/>
    </source>
</evidence>
<dbReference type="InterPro" id="IPR018045">
    <property type="entry name" value="S04_transporter_CS"/>
</dbReference>
<keyword evidence="2 6" id="KW-0812">Transmembrane</keyword>
<comment type="subcellular location">
    <subcellularLocation>
        <location evidence="1">Membrane</location>
        <topology evidence="1">Multi-pass membrane protein</topology>
    </subcellularLocation>
</comment>
<dbReference type="Gene3D" id="3.30.750.24">
    <property type="entry name" value="STAS domain"/>
    <property type="match status" value="1"/>
</dbReference>
<feature type="domain" description="STAS" evidence="7">
    <location>
        <begin position="317"/>
        <end position="504"/>
    </location>
</feature>
<evidence type="ECO:0000256" key="2">
    <source>
        <dbReference type="ARBA" id="ARBA00022692"/>
    </source>
</evidence>
<evidence type="ECO:0000256" key="5">
    <source>
        <dbReference type="SAM" id="MobiDB-lite"/>
    </source>
</evidence>
<dbReference type="CDD" id="cd07042">
    <property type="entry name" value="STAS_SulP_like_sulfate_transporter"/>
    <property type="match status" value="1"/>
</dbReference>
<keyword evidence="4 6" id="KW-0472">Membrane</keyword>
<dbReference type="SUPFAM" id="SSF52091">
    <property type="entry name" value="SpoIIaa-like"/>
    <property type="match status" value="1"/>
</dbReference>
<feature type="transmembrane region" description="Helical" evidence="6">
    <location>
        <begin position="6"/>
        <end position="24"/>
    </location>
</feature>
<feature type="transmembrane region" description="Helical" evidence="6">
    <location>
        <begin position="31"/>
        <end position="50"/>
    </location>
</feature>
<feature type="transmembrane region" description="Helical" evidence="6">
    <location>
        <begin position="167"/>
        <end position="191"/>
    </location>
</feature>
<proteinExistence type="predicted"/>
<dbReference type="InterPro" id="IPR001902">
    <property type="entry name" value="SLC26A/SulP_fam"/>
</dbReference>
<dbReference type="InterPro" id="IPR002645">
    <property type="entry name" value="STAS_dom"/>
</dbReference>
<evidence type="ECO:0000259" key="7">
    <source>
        <dbReference type="PROSITE" id="PS50801"/>
    </source>
</evidence>
<feature type="transmembrane region" description="Helical" evidence="6">
    <location>
        <begin position="203"/>
        <end position="224"/>
    </location>
</feature>
<keyword evidence="8" id="KW-1185">Reference proteome</keyword>
<dbReference type="InterPro" id="IPR036513">
    <property type="entry name" value="STAS_dom_sf"/>
</dbReference>
<accession>A0ABM2WJX7</accession>
<dbReference type="GeneID" id="101824725"/>
<evidence type="ECO:0000313" key="9">
    <source>
        <dbReference type="RefSeq" id="XP_040591130.1"/>
    </source>
</evidence>
<feature type="region of interest" description="Disordered" evidence="5">
    <location>
        <begin position="507"/>
        <end position="534"/>
    </location>
</feature>
<protein>
    <submittedName>
        <fullName evidence="9">Prestin isoform X2</fullName>
    </submittedName>
</protein>